<evidence type="ECO:0000256" key="12">
    <source>
        <dbReference type="ARBA" id="ARBA00022989"/>
    </source>
</evidence>
<feature type="binding site" evidence="17">
    <location>
        <position position="210"/>
    </location>
    <ligand>
        <name>a ubiquinone</name>
        <dbReference type="ChEBI" id="CHEBI:16389"/>
    </ligand>
</feature>
<keyword evidence="13 18" id="KW-0408">Iron</keyword>
<evidence type="ECO:0000259" key="21">
    <source>
        <dbReference type="PROSITE" id="PS51003"/>
    </source>
</evidence>
<evidence type="ECO:0000259" key="20">
    <source>
        <dbReference type="PROSITE" id="PS51002"/>
    </source>
</evidence>
<feature type="binding site" description="axial binding residue" evidence="18">
    <location>
        <position position="191"/>
    </location>
    <ligand>
        <name>heme b</name>
        <dbReference type="ChEBI" id="CHEBI:60344"/>
        <label>b562</label>
    </ligand>
    <ligandPart>
        <name>Fe</name>
        <dbReference type="ChEBI" id="CHEBI:18248"/>
    </ligandPart>
</feature>
<evidence type="ECO:0000256" key="10">
    <source>
        <dbReference type="ARBA" id="ARBA00022792"/>
    </source>
</evidence>
<dbReference type="CDD" id="cd00284">
    <property type="entry name" value="Cytochrome_b_N"/>
    <property type="match status" value="1"/>
</dbReference>
<comment type="function">
    <text evidence="1 19">Component of the ubiquinol-cytochrome c reductase complex (complex III or cytochrome b-c1 complex) that is part of the mitochondrial respiratory chain. The b-c1 complex mediates electron transfer from ubiquinol to cytochrome c. Contributes to the generation of a proton gradient across the mitochondrial membrane that is then used for ATP synthesis.</text>
</comment>
<comment type="subunit">
    <text evidence="3">The main subunits of complex b-c1 are: cytochrome b, cytochrome c1 and the Rieske protein.</text>
</comment>
<dbReference type="InterPro" id="IPR005797">
    <property type="entry name" value="Cyt_b/b6_N"/>
</dbReference>
<accession>A0A2S0AYH3</accession>
<keyword evidence="10" id="KW-0999">Mitochondrion inner membrane</keyword>
<keyword evidence="9 18" id="KW-0479">Metal-binding</keyword>
<feature type="transmembrane region" description="Helical" evidence="19">
    <location>
        <begin position="360"/>
        <end position="382"/>
    </location>
</feature>
<geneLocation type="mitochondrion" evidence="22"/>
<dbReference type="PANTHER" id="PTHR19271">
    <property type="entry name" value="CYTOCHROME B"/>
    <property type="match status" value="1"/>
</dbReference>
<evidence type="ECO:0000256" key="17">
    <source>
        <dbReference type="PIRSR" id="PIRSR038885-1"/>
    </source>
</evidence>
<keyword evidence="15 19" id="KW-0496">Mitochondrion</keyword>
<keyword evidence="5 19" id="KW-0813">Transport</keyword>
<comment type="cofactor">
    <cofactor evidence="19">
        <name>heme b</name>
        <dbReference type="ChEBI" id="CHEBI:60344"/>
    </cofactor>
    <text evidence="19">Binds 2 heme groups non-covalently.</text>
</comment>
<feature type="transmembrane region" description="Helical" evidence="19">
    <location>
        <begin position="229"/>
        <end position="252"/>
    </location>
</feature>
<dbReference type="SUPFAM" id="SSF81342">
    <property type="entry name" value="Transmembrane di-heme cytochromes"/>
    <property type="match status" value="1"/>
</dbReference>
<evidence type="ECO:0000256" key="19">
    <source>
        <dbReference type="RuleBase" id="RU362117"/>
    </source>
</evidence>
<dbReference type="PANTHER" id="PTHR19271:SF16">
    <property type="entry name" value="CYTOCHROME B"/>
    <property type="match status" value="1"/>
</dbReference>
<evidence type="ECO:0000256" key="8">
    <source>
        <dbReference type="ARBA" id="ARBA00022692"/>
    </source>
</evidence>
<dbReference type="InterPro" id="IPR048259">
    <property type="entry name" value="Cytochrome_b_N_euk/bac"/>
</dbReference>
<feature type="transmembrane region" description="Helical" evidence="19">
    <location>
        <begin position="187"/>
        <end position="208"/>
    </location>
</feature>
<evidence type="ECO:0000256" key="9">
    <source>
        <dbReference type="ARBA" id="ARBA00022723"/>
    </source>
</evidence>
<dbReference type="GO" id="GO:0045275">
    <property type="term" value="C:respiratory chain complex III"/>
    <property type="evidence" value="ECO:0007669"/>
    <property type="project" value="InterPro"/>
</dbReference>
<gene>
    <name evidence="22" type="primary">CYTB</name>
</gene>
<feature type="transmembrane region" description="Helical" evidence="19">
    <location>
        <begin position="297"/>
        <end position="316"/>
    </location>
</feature>
<evidence type="ECO:0000256" key="6">
    <source>
        <dbReference type="ARBA" id="ARBA00022617"/>
    </source>
</evidence>
<dbReference type="GO" id="GO:0006122">
    <property type="term" value="P:mitochondrial electron transport, ubiquinol to cytochrome c"/>
    <property type="evidence" value="ECO:0007669"/>
    <property type="project" value="TreeGrafter"/>
</dbReference>
<keyword evidence="12 19" id="KW-1133">Transmembrane helix</keyword>
<evidence type="ECO:0000256" key="3">
    <source>
        <dbReference type="ARBA" id="ARBA00011649"/>
    </source>
</evidence>
<feature type="domain" description="Cytochrome b/b6 N-terminal region profile" evidence="20">
    <location>
        <begin position="10"/>
        <end position="218"/>
    </location>
</feature>
<sequence>MYFKFFMNKSISLMKKNSMLKIIYNSLINLPSPMNISYWWNFGSLLGLCLSIQIITGFFLSMHYAPNINLAFNSIIHMMHDVNYGWIMRYIHLNGASMYFICMYIHIGRGIYYHSFNLISVWMVGIMIYFLSMATAFLGYVLPWGQMSFWGATVITNLISAIPYLGNMMVEWIWGGFSVENPTLNRFYSLHFILPLIITMMILIHLMYLHNTGSNNPLGTNSNLYKIPFNFFFSIKDIMGFIFMMFILFLIITLKPNIMNDPENFIEANPMLTPIHIQPEWYFLFAYAILRSIPNKLGGVIGLLMSIIMLTTLPLMNFMYKFQSNSFYPINQMLFWMFINTFILLTWIGSKNIELPFTTIGKILSFLYFLYFIINPLSLIMFNKIKYMK</sequence>
<dbReference type="GO" id="GO:0046872">
    <property type="term" value="F:metal ion binding"/>
    <property type="evidence" value="ECO:0007669"/>
    <property type="project" value="UniProtKB-UniRule"/>
</dbReference>
<name>A0A2S0AYH3_9HYME</name>
<dbReference type="InterPro" id="IPR048260">
    <property type="entry name" value="Cytochrome_b_C_euk/bac"/>
</dbReference>
<dbReference type="CDD" id="cd00290">
    <property type="entry name" value="cytochrome_b_C"/>
    <property type="match status" value="1"/>
</dbReference>
<feature type="binding site" description="axial binding residue" evidence="18">
    <location>
        <position position="205"/>
    </location>
    <ligand>
        <name>heme b</name>
        <dbReference type="ChEBI" id="CHEBI:60344"/>
        <label>b566</label>
    </ligand>
    <ligandPart>
        <name>Fe</name>
        <dbReference type="ChEBI" id="CHEBI:18248"/>
    </ligandPart>
</feature>
<dbReference type="AlphaFoldDB" id="A0A2S0AYH3"/>
<dbReference type="GO" id="GO:0005743">
    <property type="term" value="C:mitochondrial inner membrane"/>
    <property type="evidence" value="ECO:0007669"/>
    <property type="project" value="UniProtKB-SubCell"/>
</dbReference>
<evidence type="ECO:0000256" key="18">
    <source>
        <dbReference type="PIRSR" id="PIRSR038885-2"/>
    </source>
</evidence>
<comment type="cofactor">
    <cofactor evidence="18">
        <name>heme</name>
        <dbReference type="ChEBI" id="CHEBI:30413"/>
    </cofactor>
    <text evidence="18">Binds 2 heme groups non-covalently.</text>
</comment>
<evidence type="ECO:0000256" key="5">
    <source>
        <dbReference type="ARBA" id="ARBA00022448"/>
    </source>
</evidence>
<dbReference type="PROSITE" id="PS51002">
    <property type="entry name" value="CYTB_NTER"/>
    <property type="match status" value="1"/>
</dbReference>
<keyword evidence="8 19" id="KW-0812">Transmembrane</keyword>
<evidence type="ECO:0000256" key="7">
    <source>
        <dbReference type="ARBA" id="ARBA00022660"/>
    </source>
</evidence>
<evidence type="ECO:0000256" key="11">
    <source>
        <dbReference type="ARBA" id="ARBA00022982"/>
    </source>
</evidence>
<dbReference type="GO" id="GO:0016491">
    <property type="term" value="F:oxidoreductase activity"/>
    <property type="evidence" value="ECO:0007669"/>
    <property type="project" value="UniProtKB-UniRule"/>
</dbReference>
<evidence type="ECO:0000256" key="4">
    <source>
        <dbReference type="ARBA" id="ARBA00013531"/>
    </source>
</evidence>
<evidence type="ECO:0000256" key="14">
    <source>
        <dbReference type="ARBA" id="ARBA00023075"/>
    </source>
</evidence>
<feature type="transmembrane region" description="Helical" evidence="19">
    <location>
        <begin position="149"/>
        <end position="167"/>
    </location>
</feature>
<dbReference type="EMBL" id="KR270643">
    <property type="protein sequence ID" value="ALJ93749.1"/>
    <property type="molecule type" value="Genomic_DNA"/>
</dbReference>
<feature type="transmembrane region" description="Helical" evidence="19">
    <location>
        <begin position="119"/>
        <end position="142"/>
    </location>
</feature>
<keyword evidence="16 19" id="KW-0472">Membrane</keyword>
<feature type="binding site" description="axial binding residue" evidence="18">
    <location>
        <position position="92"/>
    </location>
    <ligand>
        <name>heme b</name>
        <dbReference type="ChEBI" id="CHEBI:60344"/>
        <label>b562</label>
    </ligand>
    <ligandPart>
        <name>Fe</name>
        <dbReference type="ChEBI" id="CHEBI:18248"/>
    </ligandPart>
</feature>
<proteinExistence type="inferred from homology"/>
<feature type="transmembrane region" description="Helical" evidence="19">
    <location>
        <begin position="45"/>
        <end position="65"/>
    </location>
</feature>
<comment type="subcellular location">
    <subcellularLocation>
        <location evidence="2">Mitochondrion inner membrane</location>
        <topology evidence="2">Multi-pass membrane protein</topology>
    </subcellularLocation>
</comment>
<organism evidence="22">
    <name type="scientific">Gasteruption parvicollarium</name>
    <dbReference type="NCBI Taxonomy" id="1738629"/>
    <lineage>
        <taxon>Eukaryota</taxon>
        <taxon>Metazoa</taxon>
        <taxon>Ecdysozoa</taxon>
        <taxon>Arthropoda</taxon>
        <taxon>Hexapoda</taxon>
        <taxon>Insecta</taxon>
        <taxon>Pterygota</taxon>
        <taxon>Neoptera</taxon>
        <taxon>Endopterygota</taxon>
        <taxon>Hymenoptera</taxon>
        <taxon>Apocrita</taxon>
        <taxon>Evanioidea</taxon>
        <taxon>Gasteruptiidae</taxon>
        <taxon>Gasteruption</taxon>
    </lineage>
</organism>
<reference evidence="22" key="1">
    <citation type="submission" date="2016-04" db="EMBL/GenBank/DDBJ databases">
        <title>The complete mitochondrial genome of Gasteruption parvicollarium.</title>
        <authorList>
            <person name="Wei S.J."/>
            <person name="Wu Q.L."/>
        </authorList>
    </citation>
    <scope>NUCLEOTIDE SEQUENCE</scope>
</reference>
<dbReference type="InterPro" id="IPR016174">
    <property type="entry name" value="Di-haem_cyt_TM"/>
</dbReference>
<evidence type="ECO:0000313" key="22">
    <source>
        <dbReference type="EMBL" id="ALJ93749.1"/>
    </source>
</evidence>
<evidence type="ECO:0000256" key="15">
    <source>
        <dbReference type="ARBA" id="ARBA00023128"/>
    </source>
</evidence>
<dbReference type="Gene3D" id="1.20.810.10">
    <property type="entry name" value="Cytochrome Bc1 Complex, Chain C"/>
    <property type="match status" value="1"/>
</dbReference>
<feature type="transmembrane region" description="Helical" evidence="19">
    <location>
        <begin position="86"/>
        <end position="107"/>
    </location>
</feature>
<dbReference type="InterPro" id="IPR027387">
    <property type="entry name" value="Cytb/b6-like_sf"/>
</dbReference>
<evidence type="ECO:0000256" key="13">
    <source>
        <dbReference type="ARBA" id="ARBA00023004"/>
    </source>
</evidence>
<dbReference type="Pfam" id="PF00033">
    <property type="entry name" value="Cytochrome_B"/>
    <property type="match status" value="1"/>
</dbReference>
<keyword evidence="14" id="KW-0830">Ubiquinone</keyword>
<keyword evidence="7 19" id="KW-0679">Respiratory chain</keyword>
<evidence type="ECO:0000256" key="2">
    <source>
        <dbReference type="ARBA" id="ARBA00004448"/>
    </source>
</evidence>
<keyword evidence="6 18" id="KW-0349">Heme</keyword>
<feature type="transmembrane region" description="Helical" evidence="19">
    <location>
        <begin position="328"/>
        <end position="348"/>
    </location>
</feature>
<dbReference type="InterPro" id="IPR005798">
    <property type="entry name" value="Cyt_b/b6_C"/>
</dbReference>
<dbReference type="PROSITE" id="PS51003">
    <property type="entry name" value="CYTB_CTER"/>
    <property type="match status" value="1"/>
</dbReference>
<dbReference type="InterPro" id="IPR036150">
    <property type="entry name" value="Cyt_b/b6_C_sf"/>
</dbReference>
<evidence type="ECO:0000256" key="16">
    <source>
        <dbReference type="ARBA" id="ARBA00023136"/>
    </source>
</evidence>
<protein>
    <recommendedName>
        <fullName evidence="4 19">Cytochrome b</fullName>
    </recommendedName>
</protein>
<dbReference type="PIRSF" id="PIRSF038885">
    <property type="entry name" value="COB"/>
    <property type="match status" value="1"/>
</dbReference>
<dbReference type="Pfam" id="PF00032">
    <property type="entry name" value="Cytochrom_B_C"/>
    <property type="match status" value="1"/>
</dbReference>
<dbReference type="SUPFAM" id="SSF81648">
    <property type="entry name" value="a domain/subunit of cytochrome bc1 complex (Ubiquinol-cytochrome c reductase)"/>
    <property type="match status" value="1"/>
</dbReference>
<evidence type="ECO:0000256" key="1">
    <source>
        <dbReference type="ARBA" id="ARBA00002566"/>
    </source>
</evidence>
<feature type="domain" description="Cytochrome b/b6 C-terminal region profile" evidence="21">
    <location>
        <begin position="219"/>
        <end position="389"/>
    </location>
</feature>
<dbReference type="InterPro" id="IPR030689">
    <property type="entry name" value="Cytochrome_b"/>
</dbReference>
<keyword evidence="11 19" id="KW-0249">Electron transport</keyword>
<feature type="binding site" description="axial binding residue" evidence="18">
    <location>
        <position position="106"/>
    </location>
    <ligand>
        <name>heme b</name>
        <dbReference type="ChEBI" id="CHEBI:60344"/>
        <label>b566</label>
    </ligand>
    <ligandPart>
        <name>Fe</name>
        <dbReference type="ChEBI" id="CHEBI:18248"/>
    </ligandPart>
</feature>
<comment type="similarity">
    <text evidence="19">Belongs to the cytochrome b family.</text>
</comment>
<dbReference type="GO" id="GO:0008121">
    <property type="term" value="F:quinol-cytochrome-c reductase activity"/>
    <property type="evidence" value="ECO:0007669"/>
    <property type="project" value="InterPro"/>
</dbReference>